<proteinExistence type="predicted"/>
<accession>A0A974WJ50</accession>
<dbReference type="RefSeq" id="WP_205723237.1">
    <property type="nucleotide sequence ID" value="NZ_CP070608.1"/>
</dbReference>
<dbReference type="EMBL" id="CP070608">
    <property type="protein sequence ID" value="QSE98723.1"/>
    <property type="molecule type" value="Genomic_DNA"/>
</dbReference>
<evidence type="ECO:0000259" key="2">
    <source>
        <dbReference type="PROSITE" id="PS50853"/>
    </source>
</evidence>
<feature type="compositionally biased region" description="Polar residues" evidence="1">
    <location>
        <begin position="557"/>
        <end position="567"/>
    </location>
</feature>
<dbReference type="Pfam" id="PF00041">
    <property type="entry name" value="fn3"/>
    <property type="match status" value="1"/>
</dbReference>
<feature type="compositionally biased region" description="Acidic residues" evidence="1">
    <location>
        <begin position="482"/>
        <end position="497"/>
    </location>
</feature>
<dbReference type="PROSITE" id="PS50853">
    <property type="entry name" value="FN3"/>
    <property type="match status" value="1"/>
</dbReference>
<organism evidence="3 4">
    <name type="scientific">Fulvivirga lutea</name>
    <dbReference type="NCBI Taxonomy" id="2810512"/>
    <lineage>
        <taxon>Bacteria</taxon>
        <taxon>Pseudomonadati</taxon>
        <taxon>Bacteroidota</taxon>
        <taxon>Cytophagia</taxon>
        <taxon>Cytophagales</taxon>
        <taxon>Fulvivirgaceae</taxon>
        <taxon>Fulvivirga</taxon>
    </lineage>
</organism>
<dbReference type="InterPro" id="IPR003961">
    <property type="entry name" value="FN3_dom"/>
</dbReference>
<evidence type="ECO:0000313" key="4">
    <source>
        <dbReference type="Proteomes" id="UP000662783"/>
    </source>
</evidence>
<reference evidence="3" key="1">
    <citation type="submission" date="2021-02" db="EMBL/GenBank/DDBJ databases">
        <title>Fulvivirga sp. S481 isolated from sea water.</title>
        <authorList>
            <person name="Bae S.S."/>
            <person name="Baek K."/>
        </authorList>
    </citation>
    <scope>NUCLEOTIDE SEQUENCE</scope>
    <source>
        <strain evidence="3">S481</strain>
    </source>
</reference>
<protein>
    <recommendedName>
        <fullName evidence="2">Fibronectin type-III domain-containing protein</fullName>
    </recommendedName>
</protein>
<feature type="region of interest" description="Disordered" evidence="1">
    <location>
        <begin position="535"/>
        <end position="585"/>
    </location>
</feature>
<feature type="domain" description="Fibronectin type-III" evidence="2">
    <location>
        <begin position="293"/>
        <end position="383"/>
    </location>
</feature>
<dbReference type="KEGG" id="fuv:JR347_06480"/>
<feature type="compositionally biased region" description="Low complexity" evidence="1">
    <location>
        <begin position="569"/>
        <end position="582"/>
    </location>
</feature>
<feature type="compositionally biased region" description="Acidic residues" evidence="1">
    <location>
        <begin position="545"/>
        <end position="556"/>
    </location>
</feature>
<dbReference type="SMART" id="SM00060">
    <property type="entry name" value="FN3"/>
    <property type="match status" value="2"/>
</dbReference>
<dbReference type="InterPro" id="IPR013783">
    <property type="entry name" value="Ig-like_fold"/>
</dbReference>
<dbReference type="Proteomes" id="UP000662783">
    <property type="component" value="Chromosome"/>
</dbReference>
<name>A0A974WJ50_9BACT</name>
<dbReference type="InterPro" id="IPR036116">
    <property type="entry name" value="FN3_sf"/>
</dbReference>
<keyword evidence="4" id="KW-1185">Reference proteome</keyword>
<dbReference type="CDD" id="cd00063">
    <property type="entry name" value="FN3"/>
    <property type="match status" value="2"/>
</dbReference>
<evidence type="ECO:0000313" key="3">
    <source>
        <dbReference type="EMBL" id="QSE98723.1"/>
    </source>
</evidence>
<sequence>MKAYHTILTILILLIFSITAKTQNFPVQANLSISPPYSVYLQDYISPGVDKLNVNILPTDFTISELRVKLRISIEGQNVTLRTKPSFQPTPLFINGGVPLRLTGFDLAEYFNPDNLDFQGISKQQFLQNGALPEGVYRINIEVLEFNRNVVISNRAFVVAWIILNDPPLINLPFNGEKVRATDPQNVIFQWTPRHTGSPNSAFATEYEFSLVEIWPAGRDPEIAIRSTSPIYQTTTQSTTLVYGIAEPALVPGRSYAFRVRAKSIVGIDELDLFKNDGYSQTGTFTFGDECKPPTGIESNTISAKSFNATWNTAFNHTGFNVRYRESDERNNSWYEEETFIGEQRIGALKPETAYEVQVRAACGSLESPYSESLAVVTDTEGEIAFSCGLPPETYGLENREPLQNLLIGEYIYANDFDIKVREVTGSNGVFTGTGVAEMPLFSMAKVRVNFEGISVNTDYRLVDGVVTTIYDPNSSMMVDLDPQDSLDDEADVDDDGNSGNDVVADAGNGISYDEPIDSVYVDDNGDIVVVLEDGSTDTVTPDQDGSEDEEPEDTVITDSEGNTWTVDSGGNVTAGTGNAGSDTGNQTPVQIQLLQEKLIVEVLEEFETEINAWLDTYGKGPLSEEELRRALDLPNCLPEDEEALTWISEEKIPAYKENPTSLLDQMNANDGHKALLSGLIGGLDDDSQSVKSQLESEQWTEVKEATCDYLQAGVEEALAKLYVSIEGTKYKDGETAIVKREYKKEIMLTAYQGNNEIAEELSWTIDDENQTGTSVVFDAGTVSADAEGKTVTASLGNKQVTVKIVVAQVLLLRSITMAVNANLYPLIEPEGIADQITFEADNKDILTLLEGYPTLKLTAGKPGETTVTAKAGNTVFHQKSIRVIEEPEVKFVRPVVSNVNFDNITASSINYTTIMLPEVAGGAVNGLCSPEIITIDEPQFFYLKEDKWYPYIERVEGEYFFDYRLIDGQQEVTGPGGNTTEDNYCEQVMVLGSIPKYNHGPDYQNYYDRQQAAGQPIWYMLEAVKEHEKVHEPNVIDAYFKDIQDSLFAVIENELVFDDQPQKSFSEIESENFVILDFLINDISKEVALDWLETSYKRAANDHDPGGAAEQAEYAVINPMIEQICDHSKSANWQVCDPDACNEPLSFGPEIPYIIDVTDPASPVSYDLSEYVNIPMGDREEVRLRLSLENSMVIGKDVNWKYTFDGGQVNGSREIVFRKDQLKDTPEIVNISYQYSQYNFNIKH</sequence>
<dbReference type="Gene3D" id="2.60.40.10">
    <property type="entry name" value="Immunoglobulins"/>
    <property type="match status" value="1"/>
</dbReference>
<gene>
    <name evidence="3" type="ORF">JR347_06480</name>
</gene>
<feature type="region of interest" description="Disordered" evidence="1">
    <location>
        <begin position="477"/>
        <end position="509"/>
    </location>
</feature>
<evidence type="ECO:0000256" key="1">
    <source>
        <dbReference type="SAM" id="MobiDB-lite"/>
    </source>
</evidence>
<dbReference type="SUPFAM" id="SSF49265">
    <property type="entry name" value="Fibronectin type III"/>
    <property type="match status" value="1"/>
</dbReference>
<dbReference type="AlphaFoldDB" id="A0A974WJ50"/>